<dbReference type="InterPro" id="IPR050204">
    <property type="entry name" value="AraC_XylS_family_regulators"/>
</dbReference>
<dbReference type="InterPro" id="IPR009057">
    <property type="entry name" value="Homeodomain-like_sf"/>
</dbReference>
<dbReference type="SMART" id="SM00342">
    <property type="entry name" value="HTH_ARAC"/>
    <property type="match status" value="1"/>
</dbReference>
<accession>A0A518EPF7</accession>
<dbReference type="AlphaFoldDB" id="A0A518EPF7"/>
<dbReference type="GO" id="GO:0043565">
    <property type="term" value="F:sequence-specific DNA binding"/>
    <property type="evidence" value="ECO:0007669"/>
    <property type="project" value="InterPro"/>
</dbReference>
<dbReference type="InterPro" id="IPR003313">
    <property type="entry name" value="AraC-bd"/>
</dbReference>
<evidence type="ECO:0000313" key="8">
    <source>
        <dbReference type="Proteomes" id="UP000320390"/>
    </source>
</evidence>
<dbReference type="Gene3D" id="1.10.10.60">
    <property type="entry name" value="Homeodomain-like"/>
    <property type="match status" value="2"/>
</dbReference>
<keyword evidence="3" id="KW-0010">Activator</keyword>
<dbReference type="InterPro" id="IPR018062">
    <property type="entry name" value="HTH_AraC-typ_CS"/>
</dbReference>
<dbReference type="SUPFAM" id="SSF51215">
    <property type="entry name" value="Regulatory protein AraC"/>
    <property type="match status" value="1"/>
</dbReference>
<dbReference type="Gene3D" id="2.60.120.10">
    <property type="entry name" value="Jelly Rolls"/>
    <property type="match status" value="1"/>
</dbReference>
<dbReference type="Proteomes" id="UP000320390">
    <property type="component" value="Chromosome"/>
</dbReference>
<dbReference type="PROSITE" id="PS00041">
    <property type="entry name" value="HTH_ARAC_FAMILY_1"/>
    <property type="match status" value="1"/>
</dbReference>
<reference evidence="7 8" key="1">
    <citation type="submission" date="2019-02" db="EMBL/GenBank/DDBJ databases">
        <title>Deep-cultivation of Planctomycetes and their phenomic and genomic characterization uncovers novel biology.</title>
        <authorList>
            <person name="Wiegand S."/>
            <person name="Jogler M."/>
            <person name="Boedeker C."/>
            <person name="Pinto D."/>
            <person name="Vollmers J."/>
            <person name="Rivas-Marin E."/>
            <person name="Kohn T."/>
            <person name="Peeters S.H."/>
            <person name="Heuer A."/>
            <person name="Rast P."/>
            <person name="Oberbeckmann S."/>
            <person name="Bunk B."/>
            <person name="Jeske O."/>
            <person name="Meyerdierks A."/>
            <person name="Storesund J.E."/>
            <person name="Kallscheuer N."/>
            <person name="Luecker S."/>
            <person name="Lage O.M."/>
            <person name="Pohl T."/>
            <person name="Merkel B.J."/>
            <person name="Hornburger P."/>
            <person name="Mueller R.-W."/>
            <person name="Bruemmer F."/>
            <person name="Labrenz M."/>
            <person name="Spormann A.M."/>
            <person name="Op den Camp H."/>
            <person name="Overmann J."/>
            <person name="Amann R."/>
            <person name="Jetten M.S.M."/>
            <person name="Mascher T."/>
            <person name="Medema M.H."/>
            <person name="Devos D.P."/>
            <person name="Kaster A.-K."/>
            <person name="Ovreas L."/>
            <person name="Rohde M."/>
            <person name="Galperin M.Y."/>
            <person name="Jogler C."/>
        </authorList>
    </citation>
    <scope>NUCLEOTIDE SEQUENCE [LARGE SCALE GENOMIC DNA]</scope>
    <source>
        <strain evidence="7 8">Poly30</strain>
    </source>
</reference>
<evidence type="ECO:0000259" key="6">
    <source>
        <dbReference type="PROSITE" id="PS01124"/>
    </source>
</evidence>
<sequence length="311" mass="34572" precursor="true">MPIRPRSTQPTSQPVEHIFPDWGVDVFESHHTAGWTMPAATHDFLKIVVVHDGEGALARGDERVPCKRGDALVIPAGTSHEIIDSETSPMSLYVVSIRPRVMETACLDAGILPTGVLRLGSHSAEKIERSMRRLLFEQTLGLPTTGAQMVALALRLLVDVARVGTFIQTEPPAGTVQSPVRGTDSSTRMRSYVEDLSENFFEATNLDSAASMLGLSRRRFTQLFREVTGTSWLSYVRKLRIDHAKKLLESTDRTVLSVAFECGFEDLSTFYRAFKRETDESPNKWRTTRQDDEPGASQNLQDPAQRNGEVA</sequence>
<dbReference type="GO" id="GO:0003700">
    <property type="term" value="F:DNA-binding transcription factor activity"/>
    <property type="evidence" value="ECO:0007669"/>
    <property type="project" value="InterPro"/>
</dbReference>
<protein>
    <submittedName>
        <fullName evidence="7">HTH-type transcriptional activator RhaR</fullName>
    </submittedName>
</protein>
<dbReference type="OrthoDB" id="9778008at2"/>
<feature type="region of interest" description="Disordered" evidence="5">
    <location>
        <begin position="278"/>
        <end position="311"/>
    </location>
</feature>
<keyword evidence="1" id="KW-0805">Transcription regulation</keyword>
<dbReference type="Pfam" id="PF12833">
    <property type="entry name" value="HTH_18"/>
    <property type="match status" value="1"/>
</dbReference>
<proteinExistence type="predicted"/>
<dbReference type="PROSITE" id="PS01124">
    <property type="entry name" value="HTH_ARAC_FAMILY_2"/>
    <property type="match status" value="1"/>
</dbReference>
<dbReference type="RefSeq" id="WP_145195742.1">
    <property type="nucleotide sequence ID" value="NZ_CP036434.1"/>
</dbReference>
<keyword evidence="8" id="KW-1185">Reference proteome</keyword>
<dbReference type="InterPro" id="IPR018060">
    <property type="entry name" value="HTH_AraC"/>
</dbReference>
<dbReference type="EMBL" id="CP036434">
    <property type="protein sequence ID" value="QDV05975.1"/>
    <property type="molecule type" value="Genomic_DNA"/>
</dbReference>
<keyword evidence="2" id="KW-0238">DNA-binding</keyword>
<feature type="compositionally biased region" description="Basic and acidic residues" evidence="5">
    <location>
        <begin position="278"/>
        <end position="292"/>
    </location>
</feature>
<dbReference type="PANTHER" id="PTHR46796">
    <property type="entry name" value="HTH-TYPE TRANSCRIPTIONAL ACTIVATOR RHAS-RELATED"/>
    <property type="match status" value="1"/>
</dbReference>
<evidence type="ECO:0000256" key="2">
    <source>
        <dbReference type="ARBA" id="ARBA00023125"/>
    </source>
</evidence>
<keyword evidence="4" id="KW-0804">Transcription</keyword>
<dbReference type="Pfam" id="PF02311">
    <property type="entry name" value="AraC_binding"/>
    <property type="match status" value="1"/>
</dbReference>
<organism evidence="7 8">
    <name type="scientific">Saltatorellus ferox</name>
    <dbReference type="NCBI Taxonomy" id="2528018"/>
    <lineage>
        <taxon>Bacteria</taxon>
        <taxon>Pseudomonadati</taxon>
        <taxon>Planctomycetota</taxon>
        <taxon>Planctomycetia</taxon>
        <taxon>Planctomycetia incertae sedis</taxon>
        <taxon>Saltatorellus</taxon>
    </lineage>
</organism>
<evidence type="ECO:0000256" key="3">
    <source>
        <dbReference type="ARBA" id="ARBA00023159"/>
    </source>
</evidence>
<dbReference type="InterPro" id="IPR037923">
    <property type="entry name" value="HTH-like"/>
</dbReference>
<gene>
    <name evidence="7" type="primary">rhaR</name>
    <name evidence="7" type="ORF">Poly30_14780</name>
</gene>
<evidence type="ECO:0000313" key="7">
    <source>
        <dbReference type="EMBL" id="QDV05975.1"/>
    </source>
</evidence>
<dbReference type="InterPro" id="IPR014710">
    <property type="entry name" value="RmlC-like_jellyroll"/>
</dbReference>
<evidence type="ECO:0000256" key="1">
    <source>
        <dbReference type="ARBA" id="ARBA00023015"/>
    </source>
</evidence>
<evidence type="ECO:0000256" key="4">
    <source>
        <dbReference type="ARBA" id="ARBA00023163"/>
    </source>
</evidence>
<name>A0A518EPF7_9BACT</name>
<evidence type="ECO:0000256" key="5">
    <source>
        <dbReference type="SAM" id="MobiDB-lite"/>
    </source>
</evidence>
<feature type="domain" description="HTH araC/xylS-type" evidence="6">
    <location>
        <begin position="190"/>
        <end position="288"/>
    </location>
</feature>
<dbReference type="SUPFAM" id="SSF46689">
    <property type="entry name" value="Homeodomain-like"/>
    <property type="match status" value="2"/>
</dbReference>